<dbReference type="Proteomes" id="UP000075882">
    <property type="component" value="Unassembled WGS sequence"/>
</dbReference>
<evidence type="ECO:0000313" key="2">
    <source>
        <dbReference type="EnsemblMetazoa" id="ACOM026258-PA.1"/>
    </source>
</evidence>
<accession>A0A8W7P657</accession>
<feature type="region of interest" description="Disordered" evidence="1">
    <location>
        <begin position="86"/>
        <end position="106"/>
    </location>
</feature>
<dbReference type="EnsemblMetazoa" id="ACOM026258-RA">
    <property type="protein sequence ID" value="ACOM026258-PA.1"/>
    <property type="gene ID" value="ACOM026258"/>
</dbReference>
<sequence>MASNNTEKRVLATSSRNVSGPSLQCLHLVGLHGTVFGCFWNEGEQQGRLHATHQTSDTDVAISAPGVSCLVRFHVWILAVATEQGKTGPTRDPFAPITTPKSPLGNGANRDTDACTCTVRGDFGLKIAVSGSSVLEQYALRIRDDCNLIETTSGDIVLDGPSVALNEAAVALKTMFDQIVFYVKPIGLSVATLAADDVGPVETVFNNANKTIAAFAAFVNSSAPALLATIQTKVSYNVRLELNNILNSLKTSTADLGSALSALRTGVISARNNNATSTNVANYVKPSMVSLAQTKTLLVSTDLSAPSFSAVESARTINQANLGIQIGISIESGTMLTEMWEGMLLKDYERINASLQQVKTLVAREVPLVSGQIAQFDSTYSPLTSVLSAKYSEINLVYGNVTNGTADNVLNAYKTLVSSAIGYIKALIESFYPPIKPVITRLAEVLIQRGKNSDFCYESYYPMVEQYLLSGQLSIITCLNTELEREKYLLEALLEINYQLQFFLEDANAYLKTCYRISQFDNPLTSQCLQEHKDFSDLIPCTAIKEYATMLQLLCKEVDSLLFRLWSCVSRDTIRFPLEAKDILVQLHRVPERAENMFPGNAAIQLVNQTDIKDTLVHMWNRNTHIE</sequence>
<dbReference type="AlphaFoldDB" id="A0A8W7P657"/>
<name>A0A8W7P657_ANOCL</name>
<evidence type="ECO:0000256" key="1">
    <source>
        <dbReference type="SAM" id="MobiDB-lite"/>
    </source>
</evidence>
<organism evidence="2">
    <name type="scientific">Anopheles coluzzii</name>
    <name type="common">African malaria mosquito</name>
    <dbReference type="NCBI Taxonomy" id="1518534"/>
    <lineage>
        <taxon>Eukaryota</taxon>
        <taxon>Metazoa</taxon>
        <taxon>Ecdysozoa</taxon>
        <taxon>Arthropoda</taxon>
        <taxon>Hexapoda</taxon>
        <taxon>Insecta</taxon>
        <taxon>Pterygota</taxon>
        <taxon>Neoptera</taxon>
        <taxon>Endopterygota</taxon>
        <taxon>Diptera</taxon>
        <taxon>Nematocera</taxon>
        <taxon>Culicoidea</taxon>
        <taxon>Culicidae</taxon>
        <taxon>Anophelinae</taxon>
        <taxon>Anopheles</taxon>
    </lineage>
</organism>
<dbReference type="VEuPathDB" id="VectorBase:ACON2_034853"/>
<protein>
    <submittedName>
        <fullName evidence="2">Uncharacterized protein</fullName>
    </submittedName>
</protein>
<proteinExistence type="predicted"/>
<reference evidence="2" key="1">
    <citation type="submission" date="2022-08" db="UniProtKB">
        <authorList>
            <consortium name="EnsemblMetazoa"/>
        </authorList>
    </citation>
    <scope>IDENTIFICATION</scope>
</reference>